<dbReference type="eggNOG" id="COG0745">
    <property type="taxonomic scope" value="Bacteria"/>
</dbReference>
<feature type="modified residue" description="4-aspartylphosphate" evidence="6">
    <location>
        <position position="54"/>
    </location>
</feature>
<dbReference type="Pfam" id="PF00072">
    <property type="entry name" value="Response_reg"/>
    <property type="match status" value="1"/>
</dbReference>
<evidence type="ECO:0000313" key="10">
    <source>
        <dbReference type="EMBL" id="GAB61744.1"/>
    </source>
</evidence>
<dbReference type="PANTHER" id="PTHR48111:SF40">
    <property type="entry name" value="PHOSPHATE REGULON TRANSCRIPTIONAL REGULATORY PROTEIN PHOB"/>
    <property type="match status" value="1"/>
</dbReference>
<dbReference type="InterPro" id="IPR039420">
    <property type="entry name" value="WalR-like"/>
</dbReference>
<dbReference type="InterPro" id="IPR016032">
    <property type="entry name" value="Sig_transdc_resp-reg_C-effctor"/>
</dbReference>
<dbReference type="Gene3D" id="6.10.250.690">
    <property type="match status" value="1"/>
</dbReference>
<organism evidence="10 11">
    <name type="scientific">Candidatus Jettenia caeni</name>
    <dbReference type="NCBI Taxonomy" id="247490"/>
    <lineage>
        <taxon>Bacteria</taxon>
        <taxon>Pseudomonadati</taxon>
        <taxon>Planctomycetota</taxon>
        <taxon>Candidatus Brocadiia</taxon>
        <taxon>Candidatus Brocadiales</taxon>
        <taxon>Candidatus Brocadiaceae</taxon>
        <taxon>Candidatus Jettenia</taxon>
    </lineage>
</organism>
<dbReference type="AlphaFoldDB" id="I3IJ49"/>
<keyword evidence="3" id="KW-0805">Transcription regulation</keyword>
<feature type="DNA-binding region" description="OmpR/PhoB-type" evidence="7">
    <location>
        <begin position="131"/>
        <end position="227"/>
    </location>
</feature>
<sequence>MPKEKILIVDDEQDLVKLIRYHLEKDGYKVLSASNGEDALFMARRERPELIVLDLMLPGIDGLEVCKKLKTTPELATIAIVMLTAKGEESDITVGLRLGADDYITKPFSPKELIARIQAVLRRIKTSLVTRDYIEIGDLAIDVYKHEVSIQGESIPLTLTEFKLLHQLANKPGRVFTREQLLDVVSGSEITVIDRTIDVHIASLRKKLKSFANFIVTIRGIGYKFKEY</sequence>
<dbReference type="OrthoDB" id="272875at2"/>
<dbReference type="GO" id="GO:0000976">
    <property type="term" value="F:transcription cis-regulatory region binding"/>
    <property type="evidence" value="ECO:0007669"/>
    <property type="project" value="TreeGrafter"/>
</dbReference>
<feature type="domain" description="OmpR/PhoB-type" evidence="9">
    <location>
        <begin position="131"/>
        <end position="227"/>
    </location>
</feature>
<dbReference type="InterPro" id="IPR036388">
    <property type="entry name" value="WH-like_DNA-bd_sf"/>
</dbReference>
<dbReference type="Proteomes" id="UP000002985">
    <property type="component" value="Unassembled WGS sequence"/>
</dbReference>
<dbReference type="FunFam" id="3.40.50.2300:FF:000001">
    <property type="entry name" value="DNA-binding response regulator PhoB"/>
    <property type="match status" value="1"/>
</dbReference>
<dbReference type="GO" id="GO:0032993">
    <property type="term" value="C:protein-DNA complex"/>
    <property type="evidence" value="ECO:0007669"/>
    <property type="project" value="TreeGrafter"/>
</dbReference>
<protein>
    <submittedName>
        <fullName evidence="10">Two-component response regulator</fullName>
    </submittedName>
</protein>
<keyword evidence="5" id="KW-0804">Transcription</keyword>
<evidence type="ECO:0000256" key="6">
    <source>
        <dbReference type="PROSITE-ProRule" id="PRU00169"/>
    </source>
</evidence>
<dbReference type="SUPFAM" id="SSF46894">
    <property type="entry name" value="C-terminal effector domain of the bipartite response regulators"/>
    <property type="match status" value="1"/>
</dbReference>
<dbReference type="PROSITE" id="PS50110">
    <property type="entry name" value="RESPONSE_REGULATORY"/>
    <property type="match status" value="1"/>
</dbReference>
<dbReference type="Gene3D" id="3.40.50.2300">
    <property type="match status" value="1"/>
</dbReference>
<evidence type="ECO:0000259" key="8">
    <source>
        <dbReference type="PROSITE" id="PS50110"/>
    </source>
</evidence>
<dbReference type="GO" id="GO:0006355">
    <property type="term" value="P:regulation of DNA-templated transcription"/>
    <property type="evidence" value="ECO:0007669"/>
    <property type="project" value="InterPro"/>
</dbReference>
<reference evidence="10 11" key="1">
    <citation type="journal article" date="2012" name="FEBS Lett.">
        <title>Anammox organism KSU-1 expresses a NirK-type copper-containing nitrite reductase instead of a NirS-type with cytochrome cd1.</title>
        <authorList>
            <person name="Hira D."/>
            <person name="Toh H."/>
            <person name="Migita C.T."/>
            <person name="Okubo H."/>
            <person name="Nishiyama T."/>
            <person name="Hattori M."/>
            <person name="Furukawa K."/>
            <person name="Fujii T."/>
        </authorList>
    </citation>
    <scope>NUCLEOTIDE SEQUENCE [LARGE SCALE GENOMIC DNA]</scope>
</reference>
<dbReference type="EMBL" id="BAFH01000003">
    <property type="protein sequence ID" value="GAB61744.1"/>
    <property type="molecule type" value="Genomic_DNA"/>
</dbReference>
<dbReference type="SMART" id="SM00448">
    <property type="entry name" value="REC"/>
    <property type="match status" value="1"/>
</dbReference>
<comment type="caution">
    <text evidence="10">The sequence shown here is derived from an EMBL/GenBank/DDBJ whole genome shotgun (WGS) entry which is preliminary data.</text>
</comment>
<dbReference type="InterPro" id="IPR001867">
    <property type="entry name" value="OmpR/PhoB-type_DNA-bd"/>
</dbReference>
<dbReference type="Pfam" id="PF00486">
    <property type="entry name" value="Trans_reg_C"/>
    <property type="match status" value="1"/>
</dbReference>
<evidence type="ECO:0000256" key="1">
    <source>
        <dbReference type="ARBA" id="ARBA00022553"/>
    </source>
</evidence>
<dbReference type="CDD" id="cd00383">
    <property type="entry name" value="trans_reg_C"/>
    <property type="match status" value="1"/>
</dbReference>
<evidence type="ECO:0000256" key="3">
    <source>
        <dbReference type="ARBA" id="ARBA00023015"/>
    </source>
</evidence>
<evidence type="ECO:0000256" key="5">
    <source>
        <dbReference type="ARBA" id="ARBA00023163"/>
    </source>
</evidence>
<dbReference type="InterPro" id="IPR011006">
    <property type="entry name" value="CheY-like_superfamily"/>
</dbReference>
<keyword evidence="11" id="KW-1185">Reference proteome</keyword>
<dbReference type="GO" id="GO:0005829">
    <property type="term" value="C:cytosol"/>
    <property type="evidence" value="ECO:0007669"/>
    <property type="project" value="TreeGrafter"/>
</dbReference>
<dbReference type="GO" id="GO:0000156">
    <property type="term" value="F:phosphorelay response regulator activity"/>
    <property type="evidence" value="ECO:0007669"/>
    <property type="project" value="TreeGrafter"/>
</dbReference>
<proteinExistence type="predicted"/>
<dbReference type="PANTHER" id="PTHR48111">
    <property type="entry name" value="REGULATOR OF RPOS"/>
    <property type="match status" value="1"/>
</dbReference>
<dbReference type="Gene3D" id="1.10.10.10">
    <property type="entry name" value="Winged helix-like DNA-binding domain superfamily/Winged helix DNA-binding domain"/>
    <property type="match status" value="1"/>
</dbReference>
<feature type="domain" description="Response regulatory" evidence="8">
    <location>
        <begin position="5"/>
        <end position="121"/>
    </location>
</feature>
<gene>
    <name evidence="10" type="ORF">KSU1_C0148</name>
</gene>
<dbReference type="InterPro" id="IPR001789">
    <property type="entry name" value="Sig_transdc_resp-reg_receiver"/>
</dbReference>
<name>I3IJ49_9BACT</name>
<keyword evidence="1 6" id="KW-0597">Phosphoprotein</keyword>
<accession>I3IJ49</accession>
<evidence type="ECO:0000256" key="4">
    <source>
        <dbReference type="ARBA" id="ARBA00023125"/>
    </source>
</evidence>
<dbReference type="PROSITE" id="PS51755">
    <property type="entry name" value="OMPR_PHOB"/>
    <property type="match status" value="1"/>
</dbReference>
<evidence type="ECO:0000256" key="7">
    <source>
        <dbReference type="PROSITE-ProRule" id="PRU01091"/>
    </source>
</evidence>
<dbReference type="SMART" id="SM00862">
    <property type="entry name" value="Trans_reg_C"/>
    <property type="match status" value="1"/>
</dbReference>
<evidence type="ECO:0000313" key="11">
    <source>
        <dbReference type="Proteomes" id="UP000002985"/>
    </source>
</evidence>
<keyword evidence="2" id="KW-0902">Two-component regulatory system</keyword>
<evidence type="ECO:0000259" key="9">
    <source>
        <dbReference type="PROSITE" id="PS51755"/>
    </source>
</evidence>
<dbReference type="SUPFAM" id="SSF52172">
    <property type="entry name" value="CheY-like"/>
    <property type="match status" value="1"/>
</dbReference>
<dbReference type="STRING" id="247490.KSU1_C0148"/>
<evidence type="ECO:0000256" key="2">
    <source>
        <dbReference type="ARBA" id="ARBA00023012"/>
    </source>
</evidence>
<keyword evidence="4 7" id="KW-0238">DNA-binding</keyword>